<keyword evidence="2" id="KW-0560">Oxidoreductase</keyword>
<evidence type="ECO:0000313" key="4">
    <source>
        <dbReference type="EMBL" id="MDA7027886.1"/>
    </source>
</evidence>
<dbReference type="SUPFAM" id="SSF54373">
    <property type="entry name" value="FAD-linked reductases, C-terminal domain"/>
    <property type="match status" value="1"/>
</dbReference>
<keyword evidence="5" id="KW-1185">Reference proteome</keyword>
<name>A0ABT4X6H3_9BACI</name>
<reference evidence="4 5" key="1">
    <citation type="submission" date="2023-01" db="EMBL/GenBank/DDBJ databases">
        <title>Bacillus changyiensis sp. nov., isolated from a coastal deposit.</title>
        <authorList>
            <person name="Xiao G."/>
            <person name="Lai Q."/>
            <person name="Hu Z."/>
            <person name="Shao Z."/>
        </authorList>
    </citation>
    <scope>NUCLEOTIDE SEQUENCE [LARGE SCALE GENOMIC DNA]</scope>
    <source>
        <strain evidence="4 5">CLL-7-23</strain>
    </source>
</reference>
<proteinExistence type="predicted"/>
<evidence type="ECO:0000256" key="1">
    <source>
        <dbReference type="ARBA" id="ARBA00001974"/>
    </source>
</evidence>
<evidence type="ECO:0000313" key="5">
    <source>
        <dbReference type="Proteomes" id="UP001211894"/>
    </source>
</evidence>
<dbReference type="Gene3D" id="1.10.405.10">
    <property type="entry name" value="Guanine Nucleotide Dissociation Inhibitor, domain 1"/>
    <property type="match status" value="1"/>
</dbReference>
<dbReference type="InterPro" id="IPR001613">
    <property type="entry name" value="Flavin_amine_oxidase"/>
</dbReference>
<accession>A0ABT4X6H3</accession>
<dbReference type="PRINTS" id="PR00757">
    <property type="entry name" value="AMINEOXDASEF"/>
</dbReference>
<comment type="caution">
    <text evidence="4">The sequence shown here is derived from an EMBL/GenBank/DDBJ whole genome shotgun (WGS) entry which is preliminary data.</text>
</comment>
<gene>
    <name evidence="4" type="ORF">PJ311_15020</name>
</gene>
<comment type="cofactor">
    <cofactor evidence="1">
        <name>FAD</name>
        <dbReference type="ChEBI" id="CHEBI:57692"/>
    </cofactor>
</comment>
<protein>
    <submittedName>
        <fullName evidence="4">Flavin monoamine oxidase family protein</fullName>
    </submittedName>
</protein>
<dbReference type="Gene3D" id="3.50.50.60">
    <property type="entry name" value="FAD/NAD(P)-binding domain"/>
    <property type="match status" value="1"/>
</dbReference>
<dbReference type="PANTHER" id="PTHR10742">
    <property type="entry name" value="FLAVIN MONOAMINE OXIDASE"/>
    <property type="match status" value="1"/>
</dbReference>
<evidence type="ECO:0000259" key="3">
    <source>
        <dbReference type="Pfam" id="PF01593"/>
    </source>
</evidence>
<dbReference type="RefSeq" id="WP_271341822.1">
    <property type="nucleotide sequence ID" value="NZ_JAQKAB010000011.1"/>
</dbReference>
<sequence>MEKDMLNMISNGLETSQFPKHIIIVGAGLAGLVAGSLLKDAGHKVTILEGNNRIGGRVYTARFPFSHGLHFNAGPMRIPENHFLTLAYIKKFKLPIQLFINRTPQDIIYVNGVKTRLESFERNPSILKYPVAPHEQGKTAEELLNTVFDPIFNFIKQNPETNWKIVEYQFRNLSLRSFLYSHFSTGAIDMMGVLLDMEAYMGMSFIEVLRESIFFTSTTRFYEITGGMDRLPHAFLPQLNENIRFGQKMDKISHFQNNVTIHCMDQQTGQRCSVRGDLAIVTIPFTTLRFVEVEPYHTFSYYKRKAIRELNYTAATKIGIEFKSRFWEREGQFGGRLITDLPIRFTYYPSYGIGAAGPAVILASYTWADDALTWDGLSEGERIHYALKDLSEIYGNQVYSEFVRGVPFSWSQNPYSIGAFTVFEPGQELELYPYIPTPEGRIHFAGEHTSLTHGWMQGAIESGIRVAYEVNLKSFIQL</sequence>
<dbReference type="Pfam" id="PF01593">
    <property type="entry name" value="Amino_oxidase"/>
    <property type="match status" value="1"/>
</dbReference>
<dbReference type="EMBL" id="JAQKAB010000011">
    <property type="protein sequence ID" value="MDA7027886.1"/>
    <property type="molecule type" value="Genomic_DNA"/>
</dbReference>
<dbReference type="Proteomes" id="UP001211894">
    <property type="component" value="Unassembled WGS sequence"/>
</dbReference>
<dbReference type="PANTHER" id="PTHR10742:SF342">
    <property type="entry name" value="AMINE OXIDASE"/>
    <property type="match status" value="1"/>
</dbReference>
<dbReference type="InterPro" id="IPR002937">
    <property type="entry name" value="Amino_oxidase"/>
</dbReference>
<dbReference type="InterPro" id="IPR050281">
    <property type="entry name" value="Flavin_monoamine_oxidase"/>
</dbReference>
<dbReference type="InterPro" id="IPR036188">
    <property type="entry name" value="FAD/NAD-bd_sf"/>
</dbReference>
<evidence type="ECO:0000256" key="2">
    <source>
        <dbReference type="ARBA" id="ARBA00023002"/>
    </source>
</evidence>
<organism evidence="4 5">
    <name type="scientific">Bacillus changyiensis</name>
    <dbReference type="NCBI Taxonomy" id="3004103"/>
    <lineage>
        <taxon>Bacteria</taxon>
        <taxon>Bacillati</taxon>
        <taxon>Bacillota</taxon>
        <taxon>Bacilli</taxon>
        <taxon>Bacillales</taxon>
        <taxon>Bacillaceae</taxon>
        <taxon>Bacillus</taxon>
    </lineage>
</organism>
<dbReference type="SUPFAM" id="SSF51905">
    <property type="entry name" value="FAD/NAD(P)-binding domain"/>
    <property type="match status" value="1"/>
</dbReference>
<feature type="domain" description="Amine oxidase" evidence="3">
    <location>
        <begin position="29"/>
        <end position="470"/>
    </location>
</feature>
<dbReference type="Gene3D" id="3.90.660.10">
    <property type="match status" value="1"/>
</dbReference>